<organism evidence="1 2">
    <name type="scientific">Marininema halotolerans</name>
    <dbReference type="NCBI Taxonomy" id="1155944"/>
    <lineage>
        <taxon>Bacteria</taxon>
        <taxon>Bacillati</taxon>
        <taxon>Bacillota</taxon>
        <taxon>Bacilli</taxon>
        <taxon>Bacillales</taxon>
        <taxon>Thermoactinomycetaceae</taxon>
        <taxon>Marininema</taxon>
    </lineage>
</organism>
<evidence type="ECO:0000313" key="1">
    <source>
        <dbReference type="EMBL" id="SFS73294.1"/>
    </source>
</evidence>
<dbReference type="InterPro" id="IPR046141">
    <property type="entry name" value="DUF6143"/>
</dbReference>
<reference evidence="2" key="1">
    <citation type="submission" date="2016-10" db="EMBL/GenBank/DDBJ databases">
        <authorList>
            <person name="Varghese N."/>
            <person name="Submissions S."/>
        </authorList>
    </citation>
    <scope>NUCLEOTIDE SEQUENCE [LARGE SCALE GENOMIC DNA]</scope>
    <source>
        <strain evidence="2">DSM 45789</strain>
    </source>
</reference>
<name>A0A1I6S8R7_9BACL</name>
<dbReference type="Pfam" id="PF19640">
    <property type="entry name" value="DUF6143"/>
    <property type="match status" value="1"/>
</dbReference>
<dbReference type="OrthoDB" id="2858798at2"/>
<sequence>MKKLVKALQAFPPTPGIIRQVEGRHFIAQSELLTPGGRTYAWGGVFNPPNSGVNLVVDRLTFTNFSPTPFTGRIYINSSPPGKKIPTKLVASSNATPLRVPPPQPKATFKFNPRVNRFPKGGNYLFTRRIKPNETEVVDDSETSVYIVAPGGSMLGFFISEIRSVITRSVIGWWEVPIRRG</sequence>
<dbReference type="RefSeq" id="WP_091837059.1">
    <property type="nucleotide sequence ID" value="NZ_FPAA01000006.1"/>
</dbReference>
<dbReference type="EMBL" id="FPAA01000006">
    <property type="protein sequence ID" value="SFS73294.1"/>
    <property type="molecule type" value="Genomic_DNA"/>
</dbReference>
<keyword evidence="2" id="KW-1185">Reference proteome</keyword>
<dbReference type="AlphaFoldDB" id="A0A1I6S8R7"/>
<dbReference type="Proteomes" id="UP000198660">
    <property type="component" value="Unassembled WGS sequence"/>
</dbReference>
<gene>
    <name evidence="1" type="ORF">SAMN05444972_106221</name>
</gene>
<protein>
    <submittedName>
        <fullName evidence="1">Uncharacterized protein</fullName>
    </submittedName>
</protein>
<accession>A0A1I6S8R7</accession>
<evidence type="ECO:0000313" key="2">
    <source>
        <dbReference type="Proteomes" id="UP000198660"/>
    </source>
</evidence>
<proteinExistence type="predicted"/>